<dbReference type="InterPro" id="IPR003594">
    <property type="entry name" value="HATPase_dom"/>
</dbReference>
<evidence type="ECO:0000313" key="7">
    <source>
        <dbReference type="EMBL" id="PTX43860.1"/>
    </source>
</evidence>
<evidence type="ECO:0000259" key="5">
    <source>
        <dbReference type="PROSITE" id="PS50109"/>
    </source>
</evidence>
<evidence type="ECO:0000256" key="4">
    <source>
        <dbReference type="SAM" id="MobiDB-lite"/>
    </source>
</evidence>
<dbReference type="CDD" id="cd00130">
    <property type="entry name" value="PAS"/>
    <property type="match status" value="1"/>
</dbReference>
<keyword evidence="1" id="KW-0285">Flavoprotein</keyword>
<evidence type="ECO:0000256" key="3">
    <source>
        <dbReference type="ARBA" id="ARBA00022991"/>
    </source>
</evidence>
<dbReference type="RefSeq" id="WP_107978011.1">
    <property type="nucleotide sequence ID" value="NZ_BMEZ01000024.1"/>
</dbReference>
<protein>
    <submittedName>
        <fullName evidence="7">PAS domain S-box-containing protein</fullName>
    </submittedName>
</protein>
<dbReference type="InterPro" id="IPR036890">
    <property type="entry name" value="HATPase_C_sf"/>
</dbReference>
<comment type="caution">
    <text evidence="7">The sequence shown here is derived from an EMBL/GenBank/DDBJ whole genome shotgun (WGS) entry which is preliminary data.</text>
</comment>
<dbReference type="PANTHER" id="PTHR47429:SF2">
    <property type="entry name" value="PROTEIN TWIN LOV 1"/>
    <property type="match status" value="1"/>
</dbReference>
<evidence type="ECO:0000313" key="8">
    <source>
        <dbReference type="Proteomes" id="UP000244069"/>
    </source>
</evidence>
<dbReference type="InterPro" id="IPR035965">
    <property type="entry name" value="PAS-like_dom_sf"/>
</dbReference>
<dbReference type="PROSITE" id="PS50113">
    <property type="entry name" value="PAC"/>
    <property type="match status" value="1"/>
</dbReference>
<dbReference type="InterPro" id="IPR000014">
    <property type="entry name" value="PAS"/>
</dbReference>
<dbReference type="InterPro" id="IPR000700">
    <property type="entry name" value="PAS-assoc_C"/>
</dbReference>
<dbReference type="InterPro" id="IPR011495">
    <property type="entry name" value="Sig_transdc_His_kin_sub2_dim/P"/>
</dbReference>
<dbReference type="InterPro" id="IPR005467">
    <property type="entry name" value="His_kinase_dom"/>
</dbReference>
<feature type="domain" description="Histidine kinase" evidence="5">
    <location>
        <begin position="142"/>
        <end position="362"/>
    </location>
</feature>
<sequence>MHDTHQALVANAVLRNPVSIIITDPQVEDDPIIFVNDAFQKITLYARDFAMGRNCRFLQGELTEPEQVQKIRDGMASGREFQVTITNHKADGTAFRNQLLVTPVHDDDGTLSAFFAVQRELPPLDDKLGEIPQDEALDLLRELQHRVKNHLAMVVSMIRMQARRPVTDESMRAVGRRVEALALLYEEMFATTVGQGPGERIRTGAYLSRIASVVSTISGDPAIRLTIDCDEIELPVDRAARLGLLLSELVTNAFEHAFTGRDTGLIDVRFKELSTGTVRLTVTDDGIGLPEGSTWPDSAPSIRSETLRAKTEPGELDTTGEGRRSGVGGTIVRGLTDTLGARLDVNSALQGTIVTVDFSTEG</sequence>
<dbReference type="Pfam" id="PF07568">
    <property type="entry name" value="HisKA_2"/>
    <property type="match status" value="1"/>
</dbReference>
<reference evidence="7 8" key="1">
    <citation type="submission" date="2018-04" db="EMBL/GenBank/DDBJ databases">
        <title>Genomic Encyclopedia of Archaeal and Bacterial Type Strains, Phase II (KMG-II): from individual species to whole genera.</title>
        <authorList>
            <person name="Goeker M."/>
        </authorList>
    </citation>
    <scope>NUCLEOTIDE SEQUENCE [LARGE SCALE GENOMIC DNA]</scope>
    <source>
        <strain evidence="7 8">DSM 29329</strain>
    </source>
</reference>
<dbReference type="PROSITE" id="PS50109">
    <property type="entry name" value="HIS_KIN"/>
    <property type="match status" value="1"/>
</dbReference>
<feature type="domain" description="PAC" evidence="6">
    <location>
        <begin position="79"/>
        <end position="133"/>
    </location>
</feature>
<feature type="region of interest" description="Disordered" evidence="4">
    <location>
        <begin position="306"/>
        <end position="329"/>
    </location>
</feature>
<dbReference type="SMART" id="SM00387">
    <property type="entry name" value="HATPase_c"/>
    <property type="match status" value="1"/>
</dbReference>
<keyword evidence="2" id="KW-0288">FMN</keyword>
<keyword evidence="3" id="KW-0157">Chromophore</keyword>
<keyword evidence="8" id="KW-1185">Reference proteome</keyword>
<dbReference type="OrthoDB" id="489241at2"/>
<dbReference type="EMBL" id="QBKN01000024">
    <property type="protein sequence ID" value="PTX43860.1"/>
    <property type="molecule type" value="Genomic_DNA"/>
</dbReference>
<evidence type="ECO:0000259" key="6">
    <source>
        <dbReference type="PROSITE" id="PS50113"/>
    </source>
</evidence>
<accession>A0A2T6AJ76</accession>
<proteinExistence type="predicted"/>
<dbReference type="Pfam" id="PF02518">
    <property type="entry name" value="HATPase_c"/>
    <property type="match status" value="1"/>
</dbReference>
<dbReference type="SUPFAM" id="SSF55874">
    <property type="entry name" value="ATPase domain of HSP90 chaperone/DNA topoisomerase II/histidine kinase"/>
    <property type="match status" value="1"/>
</dbReference>
<dbReference type="PANTHER" id="PTHR47429">
    <property type="entry name" value="PROTEIN TWIN LOV 1"/>
    <property type="match status" value="1"/>
</dbReference>
<evidence type="ECO:0000256" key="2">
    <source>
        <dbReference type="ARBA" id="ARBA00022643"/>
    </source>
</evidence>
<dbReference type="Gene3D" id="3.30.450.20">
    <property type="entry name" value="PAS domain"/>
    <property type="match status" value="1"/>
</dbReference>
<dbReference type="Pfam" id="PF13426">
    <property type="entry name" value="PAS_9"/>
    <property type="match status" value="1"/>
</dbReference>
<evidence type="ECO:0000256" key="1">
    <source>
        <dbReference type="ARBA" id="ARBA00022630"/>
    </source>
</evidence>
<dbReference type="AlphaFoldDB" id="A0A2T6AJ76"/>
<name>A0A2T6AJ76_9RHOB</name>
<dbReference type="Gene3D" id="3.30.565.10">
    <property type="entry name" value="Histidine kinase-like ATPase, C-terminal domain"/>
    <property type="match status" value="1"/>
</dbReference>
<organism evidence="7 8">
    <name type="scientific">Allosediminivita pacifica</name>
    <dbReference type="NCBI Taxonomy" id="1267769"/>
    <lineage>
        <taxon>Bacteria</taxon>
        <taxon>Pseudomonadati</taxon>
        <taxon>Pseudomonadota</taxon>
        <taxon>Alphaproteobacteria</taxon>
        <taxon>Rhodobacterales</taxon>
        <taxon>Paracoccaceae</taxon>
        <taxon>Allosediminivita</taxon>
    </lineage>
</organism>
<gene>
    <name evidence="7" type="ORF">C8N44_12472</name>
</gene>
<dbReference type="Proteomes" id="UP000244069">
    <property type="component" value="Unassembled WGS sequence"/>
</dbReference>
<dbReference type="NCBIfam" id="TIGR00229">
    <property type="entry name" value="sensory_box"/>
    <property type="match status" value="1"/>
</dbReference>
<dbReference type="SUPFAM" id="SSF55785">
    <property type="entry name" value="PYP-like sensor domain (PAS domain)"/>
    <property type="match status" value="1"/>
</dbReference>